<evidence type="ECO:0000256" key="1">
    <source>
        <dbReference type="ARBA" id="ARBA00005417"/>
    </source>
</evidence>
<dbReference type="PANTHER" id="PTHR43117">
    <property type="entry name" value="OSMOPROTECTANT IMPORT ATP-BINDING PROTEIN OSMV"/>
    <property type="match status" value="1"/>
</dbReference>
<dbReference type="EMBL" id="DF848677">
    <property type="protein sequence ID" value="GAT54479.1"/>
    <property type="molecule type" value="Genomic_DNA"/>
</dbReference>
<dbReference type="SMART" id="SM00382">
    <property type="entry name" value="AAA"/>
    <property type="match status" value="1"/>
</dbReference>
<accession>A0ABQ0LTN6</accession>
<comment type="similarity">
    <text evidence="1">Belongs to the ABC transporter superfamily.</text>
</comment>
<keyword evidence="3" id="KW-0547">Nucleotide-binding</keyword>
<reference evidence="6" key="1">
    <citation type="submission" date="2014-09" db="EMBL/GenBank/DDBJ databases">
        <title>Genome sequence of the luminous mushroom Mycena chlorophos for searching fungal bioluminescence genes.</title>
        <authorList>
            <person name="Tanaka Y."/>
            <person name="Kasuga D."/>
            <person name="Oba Y."/>
            <person name="Hase S."/>
            <person name="Sato K."/>
            <person name="Oba Y."/>
            <person name="Sakakibara Y."/>
        </authorList>
    </citation>
    <scope>NUCLEOTIDE SEQUENCE</scope>
</reference>
<feature type="domain" description="ABC transporter" evidence="5">
    <location>
        <begin position="43"/>
        <end position="302"/>
    </location>
</feature>
<evidence type="ECO:0000259" key="5">
    <source>
        <dbReference type="PROSITE" id="PS50893"/>
    </source>
</evidence>
<evidence type="ECO:0000313" key="6">
    <source>
        <dbReference type="EMBL" id="GAT54479.1"/>
    </source>
</evidence>
<name>A0ABQ0LTN6_MYCCL</name>
<dbReference type="SUPFAM" id="SSF52540">
    <property type="entry name" value="P-loop containing nucleoside triphosphate hydrolases"/>
    <property type="match status" value="2"/>
</dbReference>
<dbReference type="GO" id="GO:0016787">
    <property type="term" value="F:hydrolase activity"/>
    <property type="evidence" value="ECO:0007669"/>
    <property type="project" value="UniProtKB-KW"/>
</dbReference>
<dbReference type="Pfam" id="PF00005">
    <property type="entry name" value="ABC_tran"/>
    <property type="match status" value="2"/>
</dbReference>
<keyword evidence="4" id="KW-0067">ATP-binding</keyword>
<dbReference type="InterPro" id="IPR003439">
    <property type="entry name" value="ABC_transporter-like_ATP-bd"/>
</dbReference>
<evidence type="ECO:0000256" key="2">
    <source>
        <dbReference type="ARBA" id="ARBA00022448"/>
    </source>
</evidence>
<dbReference type="InterPro" id="IPR027417">
    <property type="entry name" value="P-loop_NTPase"/>
</dbReference>
<feature type="domain" description="ABC transporter" evidence="5">
    <location>
        <begin position="317"/>
        <end position="562"/>
    </location>
</feature>
<dbReference type="InterPro" id="IPR003593">
    <property type="entry name" value="AAA+_ATPase"/>
</dbReference>
<evidence type="ECO:0000256" key="4">
    <source>
        <dbReference type="ARBA" id="ARBA00022840"/>
    </source>
</evidence>
<dbReference type="PROSITE" id="PS50893">
    <property type="entry name" value="ABC_TRANSPORTER_2"/>
    <property type="match status" value="2"/>
</dbReference>
<gene>
    <name evidence="6" type="ORF">MCHLO_11330</name>
</gene>
<dbReference type="PANTHER" id="PTHR43117:SF4">
    <property type="entry name" value="OSMOPROTECTANT IMPORT ATP-BINDING PROTEIN OSMV"/>
    <property type="match status" value="1"/>
</dbReference>
<keyword evidence="7" id="KW-1185">Reference proteome</keyword>
<keyword evidence="6" id="KW-0378">Hydrolase</keyword>
<dbReference type="Proteomes" id="UP000815677">
    <property type="component" value="Unassembled WGS sequence"/>
</dbReference>
<keyword evidence="2" id="KW-0813">Transport</keyword>
<sequence length="563" mass="62439">MPRRAERAESFCFRSTMLLVRRLSSPSSSRRWLSNSAAPILSIPRADIFRFGAATSRSTPVLHSVEWTIQQDEAWAVVGAGSGEKAAVFELLNGHLRIYPSPGPEGIFPALPADPYTSLAFVSFANRHTPSGAFYDVSARYGAVRDEDRYTLRQTMFPETIQDLKSRSRVTLDHDRLDMALFDDLVDKMGLRDLLDLPRVVLSNGQTRRARILKALISKPRLLLLDEPLTGLDVGNRATMLDLLHSLHAQNAPHVLLGLRTQDAIPDWVTHLALVDGGTLQTGKKDEILSLKDKMQKAATPEALSGVETKKQGDPVVEMKNVNVAYGPRKVLKDINWTIRKGHRYHLRGANGSGKTTLLALLTGDHPQSYTQRPPASTFSLFGTPRHKLATTSVHSRIGILTPELFDAFPRRSPGMTVREVIGTGFEGGYVPVGLDEAEVQRRTRRVNEILDALGPNAWDPTGSYPTETFASARFPSLPIAQQRMVLLMRALVGHHPLVLLDEVWSGMDSAFVRAARRYLRSEEGVGKDQAVIVVTHLEEEVPWVDGEVVRVEIRDGVLSVRE</sequence>
<dbReference type="Gene3D" id="3.40.50.300">
    <property type="entry name" value="P-loop containing nucleotide triphosphate hydrolases"/>
    <property type="match status" value="2"/>
</dbReference>
<evidence type="ECO:0000313" key="7">
    <source>
        <dbReference type="Proteomes" id="UP000815677"/>
    </source>
</evidence>
<organism evidence="6 7">
    <name type="scientific">Mycena chlorophos</name>
    <name type="common">Agaric fungus</name>
    <name type="synonym">Agaricus chlorophos</name>
    <dbReference type="NCBI Taxonomy" id="658473"/>
    <lineage>
        <taxon>Eukaryota</taxon>
        <taxon>Fungi</taxon>
        <taxon>Dikarya</taxon>
        <taxon>Basidiomycota</taxon>
        <taxon>Agaricomycotina</taxon>
        <taxon>Agaricomycetes</taxon>
        <taxon>Agaricomycetidae</taxon>
        <taxon>Agaricales</taxon>
        <taxon>Marasmiineae</taxon>
        <taxon>Mycenaceae</taxon>
        <taxon>Mycena</taxon>
    </lineage>
</organism>
<evidence type="ECO:0000256" key="3">
    <source>
        <dbReference type="ARBA" id="ARBA00022741"/>
    </source>
</evidence>
<protein>
    <submittedName>
        <fullName evidence="6">P-loop containing nucleoside triphosphate hydrolase protein</fullName>
    </submittedName>
</protein>
<proteinExistence type="inferred from homology"/>